<comment type="function">
    <text evidence="3">Required for flagellar hook formation. May act as a scaffolding protein.</text>
</comment>
<evidence type="ECO:0000256" key="1">
    <source>
        <dbReference type="ARBA" id="ARBA00010577"/>
    </source>
</evidence>
<reference evidence="5 6" key="1">
    <citation type="submission" date="2012-08" db="EMBL/GenBank/DDBJ databases">
        <title>Whole genome shotgun sequence of Austwickia chelonae NBRC 105200.</title>
        <authorList>
            <person name="Yoshida I."/>
            <person name="Hosoyama A."/>
            <person name="Tsuchikane K."/>
            <person name="Katsumata H."/>
            <person name="Ando Y."/>
            <person name="Ohji S."/>
            <person name="Hamada M."/>
            <person name="Tamura T."/>
            <person name="Yamazoe A."/>
            <person name="Yamazaki S."/>
            <person name="Fujita N."/>
        </authorList>
    </citation>
    <scope>NUCLEOTIDE SEQUENCE [LARGE SCALE GENOMIC DNA]</scope>
    <source>
        <strain evidence="5 6">NBRC 105200</strain>
    </source>
</reference>
<evidence type="ECO:0000313" key="6">
    <source>
        <dbReference type="Proteomes" id="UP000008495"/>
    </source>
</evidence>
<feature type="region of interest" description="Disordered" evidence="4">
    <location>
        <begin position="195"/>
        <end position="230"/>
    </location>
</feature>
<evidence type="ECO:0000256" key="2">
    <source>
        <dbReference type="ARBA" id="ARBA00022795"/>
    </source>
</evidence>
<dbReference type="InterPro" id="IPR005648">
    <property type="entry name" value="FlgD"/>
</dbReference>
<sequence>MSIPISDPRGTWDPTYRSPVIDGKTYKPPTTEYLKDKDGKIVLGQDGKPILVTKPAEGMEGLTGRSTVGKKQGEFDGEMFLKLLIAQLKYQDPSKPTDSSQIMQQTATLSMVERMNVMAKTNEDTNKTYTSMLAEQRISAAVALVGYKVEYGIDPNDPTKTAVGVVDSVKFDGTGPILSVGGKNVPYQDVTKVMTATSGTSSTGTTTTGDPSSTGGTSSTGTTPPASSTA</sequence>
<dbReference type="STRING" id="100225.SAMN05421595_0260"/>
<dbReference type="Proteomes" id="UP000008495">
    <property type="component" value="Unassembled WGS sequence"/>
</dbReference>
<dbReference type="OrthoDB" id="9785233at2"/>
<evidence type="ECO:0000256" key="4">
    <source>
        <dbReference type="SAM" id="MobiDB-lite"/>
    </source>
</evidence>
<gene>
    <name evidence="5" type="ORF">AUCHE_06_00280</name>
</gene>
<organism evidence="5 6">
    <name type="scientific">Austwickia chelonae NBRC 105200</name>
    <dbReference type="NCBI Taxonomy" id="1184607"/>
    <lineage>
        <taxon>Bacteria</taxon>
        <taxon>Bacillati</taxon>
        <taxon>Actinomycetota</taxon>
        <taxon>Actinomycetes</taxon>
        <taxon>Micrococcales</taxon>
        <taxon>Dermatophilaceae</taxon>
        <taxon>Austwickia</taxon>
    </lineage>
</organism>
<keyword evidence="2 3" id="KW-1005">Bacterial flagellum biogenesis</keyword>
<dbReference type="AlphaFoldDB" id="K6UM30"/>
<accession>K6UM30</accession>
<dbReference type="EMBL" id="BAGZ01000006">
    <property type="protein sequence ID" value="GAB77756.1"/>
    <property type="molecule type" value="Genomic_DNA"/>
</dbReference>
<comment type="similarity">
    <text evidence="1 3">Belongs to the FlgD family.</text>
</comment>
<evidence type="ECO:0000256" key="3">
    <source>
        <dbReference type="RuleBase" id="RU362076"/>
    </source>
</evidence>
<dbReference type="Pfam" id="PF03963">
    <property type="entry name" value="FlgD"/>
    <property type="match status" value="1"/>
</dbReference>
<keyword evidence="6" id="KW-1185">Reference proteome</keyword>
<proteinExistence type="inferred from homology"/>
<evidence type="ECO:0000313" key="5">
    <source>
        <dbReference type="EMBL" id="GAB77756.1"/>
    </source>
</evidence>
<comment type="caution">
    <text evidence="5">The sequence shown here is derived from an EMBL/GenBank/DDBJ whole genome shotgun (WGS) entry which is preliminary data.</text>
</comment>
<dbReference type="eggNOG" id="COG1843">
    <property type="taxonomic scope" value="Bacteria"/>
</dbReference>
<name>K6UM30_9MICO</name>
<protein>
    <recommendedName>
        <fullName evidence="3">Basal-body rod modification protein FlgD</fullName>
    </recommendedName>
</protein>
<dbReference type="GO" id="GO:0044781">
    <property type="term" value="P:bacterial-type flagellum organization"/>
    <property type="evidence" value="ECO:0007669"/>
    <property type="project" value="UniProtKB-UniRule"/>
</dbReference>
<dbReference type="RefSeq" id="WP_006502508.1">
    <property type="nucleotide sequence ID" value="NZ_BAGZ01000006.1"/>
</dbReference>